<dbReference type="GO" id="GO:0000179">
    <property type="term" value="F:rRNA (adenine-N6,N6-)-dimethyltransferase activity"/>
    <property type="evidence" value="ECO:0007669"/>
    <property type="project" value="InterPro"/>
</dbReference>
<dbReference type="OMA" id="DLIWFSF"/>
<proteinExistence type="predicted"/>
<dbReference type="AlphaFoldDB" id="A0A182YQG6"/>
<dbReference type="EnsemblMetazoa" id="ASTEI10702-RA">
    <property type="protein sequence ID" value="ASTEI10702-PA"/>
    <property type="gene ID" value="ASTEI10702"/>
</dbReference>
<organism evidence="2 3">
    <name type="scientific">Anopheles stephensi</name>
    <name type="common">Indo-Pakistan malaria mosquito</name>
    <dbReference type="NCBI Taxonomy" id="30069"/>
    <lineage>
        <taxon>Eukaryota</taxon>
        <taxon>Metazoa</taxon>
        <taxon>Ecdysozoa</taxon>
        <taxon>Arthropoda</taxon>
        <taxon>Hexapoda</taxon>
        <taxon>Insecta</taxon>
        <taxon>Pterygota</taxon>
        <taxon>Neoptera</taxon>
        <taxon>Endopterygota</taxon>
        <taxon>Diptera</taxon>
        <taxon>Nematocera</taxon>
        <taxon>Culicoidea</taxon>
        <taxon>Culicidae</taxon>
        <taxon>Anophelinae</taxon>
        <taxon>Anopheles</taxon>
    </lineage>
</organism>
<dbReference type="InterPro" id="IPR029063">
    <property type="entry name" value="SAM-dependent_MTases_sf"/>
</dbReference>
<accession>A0A182YQG6</accession>
<dbReference type="VEuPathDB" id="VectorBase:ASTEI10702"/>
<feature type="domain" description="Methyltransferase" evidence="1">
    <location>
        <begin position="161"/>
        <end position="284"/>
    </location>
</feature>
<dbReference type="InterPro" id="IPR025714">
    <property type="entry name" value="Methyltranfer_dom"/>
</dbReference>
<evidence type="ECO:0000259" key="1">
    <source>
        <dbReference type="Pfam" id="PF13847"/>
    </source>
</evidence>
<dbReference type="Pfam" id="PF13847">
    <property type="entry name" value="Methyltransf_31"/>
    <property type="match status" value="1"/>
</dbReference>
<dbReference type="Pfam" id="PF15925">
    <property type="entry name" value="SOSSC"/>
    <property type="match status" value="1"/>
</dbReference>
<sequence>MAFPSSTNQDVTKKILEDIQMKKQLLQKGVNSHSPGFGNIYNTSLGFGSLYTPSPLFQLPKYTTTAGQPNDNNQSISKGVWSQAINQSFGFFVPQDSLFGNNILPHYQTMACIKLKQLEQFLQTVDDFTAPNVRLEQYQTPSHIASQALYAIQTKYADLEGRMVLDLGCGPGMLSIGAALLGADFVLGVEIDQHAAEDFRSNRDEFDLQNVECLQANVLQLPALWHDKPLFDTVLLNPPFGTKQNSGIDVAFLKVAIRLARGAVYAMHKSATREHIKKKAREWKVRSSLIAELRYNLPQTYKFHKKISVDVAVDLWRFEQE</sequence>
<dbReference type="STRING" id="30069.A0A182YQG6"/>
<dbReference type="VEuPathDB" id="VectorBase:ASTE008426"/>
<dbReference type="PROSITE" id="PS01131">
    <property type="entry name" value="RRNA_A_DIMETH"/>
    <property type="match status" value="1"/>
</dbReference>
<name>A0A182YQG6_ANOST</name>
<dbReference type="GO" id="GO:0008988">
    <property type="term" value="F:rRNA (adenine-N6-)-methyltransferase activity"/>
    <property type="evidence" value="ECO:0007669"/>
    <property type="project" value="TreeGrafter"/>
</dbReference>
<dbReference type="PROSITE" id="PS00092">
    <property type="entry name" value="N6_MTASE"/>
    <property type="match status" value="1"/>
</dbReference>
<dbReference type="InterPro" id="IPR002052">
    <property type="entry name" value="DNA_methylase_N6_adenine_CS"/>
</dbReference>
<evidence type="ECO:0000313" key="3">
    <source>
        <dbReference type="Proteomes" id="UP000076408"/>
    </source>
</evidence>
<dbReference type="SUPFAM" id="SSF53335">
    <property type="entry name" value="S-adenosyl-L-methionine-dependent methyltransferases"/>
    <property type="match status" value="1"/>
</dbReference>
<dbReference type="VEuPathDB" id="VectorBase:ASTE008427"/>
<reference evidence="3" key="1">
    <citation type="journal article" date="2014" name="Genome Biol.">
        <title>Genome analysis of a major urban malaria vector mosquito, Anopheles stephensi.</title>
        <authorList>
            <person name="Jiang X."/>
            <person name="Peery A."/>
            <person name="Hall A.B."/>
            <person name="Sharma A."/>
            <person name="Chen X.G."/>
            <person name="Waterhouse R.M."/>
            <person name="Komissarov A."/>
            <person name="Riehle M.M."/>
            <person name="Shouche Y."/>
            <person name="Sharakhova M.V."/>
            <person name="Lawson D."/>
            <person name="Pakpour N."/>
            <person name="Arensburger P."/>
            <person name="Davidson V.L."/>
            <person name="Eiglmeier K."/>
            <person name="Emrich S."/>
            <person name="George P."/>
            <person name="Kennedy R.C."/>
            <person name="Mane S.P."/>
            <person name="Maslen G."/>
            <person name="Oringanje C."/>
            <person name="Qi Y."/>
            <person name="Settlage R."/>
            <person name="Tojo M."/>
            <person name="Tubio J.M."/>
            <person name="Unger M.F."/>
            <person name="Wang B."/>
            <person name="Vernick K.D."/>
            <person name="Ribeiro J.M."/>
            <person name="James A.A."/>
            <person name="Michel K."/>
            <person name="Riehle M.A."/>
            <person name="Luckhart S."/>
            <person name="Sharakhov I.V."/>
            <person name="Tu Z."/>
        </authorList>
    </citation>
    <scope>NUCLEOTIDE SEQUENCE [LARGE SCALE GENOMIC DNA]</scope>
    <source>
        <strain evidence="3">Indian</strain>
    </source>
</reference>
<keyword evidence="3" id="KW-1185">Reference proteome</keyword>
<dbReference type="GO" id="GO:0006281">
    <property type="term" value="P:DNA repair"/>
    <property type="evidence" value="ECO:0007669"/>
    <property type="project" value="InterPro"/>
</dbReference>
<evidence type="ECO:0000313" key="2">
    <source>
        <dbReference type="EnsemblMetazoa" id="ASTEI10702-PA"/>
    </source>
</evidence>
<reference evidence="2" key="2">
    <citation type="submission" date="2020-05" db="UniProtKB">
        <authorList>
            <consortium name="EnsemblMetazoa"/>
        </authorList>
    </citation>
    <scope>IDENTIFICATION</scope>
    <source>
        <strain evidence="2">Indian</strain>
    </source>
</reference>
<dbReference type="InterPro" id="IPR020596">
    <property type="entry name" value="rRNA_Ade_Mease_Trfase_CS"/>
</dbReference>
<dbReference type="GO" id="GO:0003676">
    <property type="term" value="F:nucleic acid binding"/>
    <property type="evidence" value="ECO:0007669"/>
    <property type="project" value="InterPro"/>
</dbReference>
<dbReference type="PANTHER" id="PTHR23290:SF0">
    <property type="entry name" value="RRNA N6-ADENOSINE-METHYLTRANSFERASE METTL5"/>
    <property type="match status" value="1"/>
</dbReference>
<dbReference type="InterPro" id="IPR031821">
    <property type="entry name" value="SOSSC"/>
</dbReference>
<dbReference type="GO" id="GO:0070876">
    <property type="term" value="C:SOSS complex"/>
    <property type="evidence" value="ECO:0007669"/>
    <property type="project" value="InterPro"/>
</dbReference>
<dbReference type="PANTHER" id="PTHR23290">
    <property type="entry name" value="RRNA N6-ADENOSINE-METHYLTRANSFERASE METTL5"/>
    <property type="match status" value="1"/>
</dbReference>
<dbReference type="CDD" id="cd02440">
    <property type="entry name" value="AdoMet_MTases"/>
    <property type="match status" value="1"/>
</dbReference>
<dbReference type="Gene3D" id="3.40.50.150">
    <property type="entry name" value="Vaccinia Virus protein VP39"/>
    <property type="match status" value="1"/>
</dbReference>
<dbReference type="InterPro" id="IPR051720">
    <property type="entry name" value="rRNA_MeTrfase/Polyamine_Synth"/>
</dbReference>
<protein>
    <recommendedName>
        <fullName evidence="1">Methyltransferase domain-containing protein</fullName>
    </recommendedName>
</protein>
<dbReference type="Proteomes" id="UP000076408">
    <property type="component" value="Unassembled WGS sequence"/>
</dbReference>
<dbReference type="VEuPathDB" id="VectorBase:ASTEI20_043837"/>